<proteinExistence type="predicted"/>
<name>A0A7W8QD98_PARAM</name>
<protein>
    <recommendedName>
        <fullName evidence="5">DUF2933 domain-containing protein</fullName>
    </recommendedName>
</protein>
<organism evidence="3 4">
    <name type="scientific">Paraburkholderia atlantica</name>
    <dbReference type="NCBI Taxonomy" id="2654982"/>
    <lineage>
        <taxon>Bacteria</taxon>
        <taxon>Pseudomonadati</taxon>
        <taxon>Pseudomonadota</taxon>
        <taxon>Betaproteobacteria</taxon>
        <taxon>Burkholderiales</taxon>
        <taxon>Burkholderiaceae</taxon>
        <taxon>Paraburkholderia</taxon>
    </lineage>
</organism>
<evidence type="ECO:0000256" key="2">
    <source>
        <dbReference type="SAM" id="Phobius"/>
    </source>
</evidence>
<keyword evidence="4" id="KW-1185">Reference proteome</keyword>
<evidence type="ECO:0000313" key="3">
    <source>
        <dbReference type="EMBL" id="MBB5428312.1"/>
    </source>
</evidence>
<accession>A0A7W8QD98</accession>
<evidence type="ECO:0008006" key="5">
    <source>
        <dbReference type="Google" id="ProtNLM"/>
    </source>
</evidence>
<dbReference type="RefSeq" id="WP_184132607.1">
    <property type="nucleotide sequence ID" value="NZ_JACHDD010000012.1"/>
</dbReference>
<keyword evidence="2" id="KW-1133">Transmembrane helix</keyword>
<keyword evidence="2" id="KW-0472">Membrane</keyword>
<dbReference type="InterPro" id="IPR021682">
    <property type="entry name" value="DUF2933"/>
</dbReference>
<evidence type="ECO:0000313" key="4">
    <source>
        <dbReference type="Proteomes" id="UP000592780"/>
    </source>
</evidence>
<feature type="transmembrane region" description="Helical" evidence="2">
    <location>
        <begin position="7"/>
        <end position="26"/>
    </location>
</feature>
<dbReference type="EMBL" id="JACHDD010000012">
    <property type="protein sequence ID" value="MBB5428312.1"/>
    <property type="molecule type" value="Genomic_DNA"/>
</dbReference>
<feature type="region of interest" description="Disordered" evidence="1">
    <location>
        <begin position="58"/>
        <end position="81"/>
    </location>
</feature>
<dbReference type="AlphaFoldDB" id="A0A7W8QD98"/>
<sequence>MKCDTKTMAAVAVICALALVVAYWALPQLRGSLTTPVVAVSALACPLSMLLMMRSMHSHVNSEPGPSPAMDEVKSQSRSSS</sequence>
<keyword evidence="2" id="KW-0812">Transmembrane</keyword>
<reference evidence="3 4" key="1">
    <citation type="submission" date="2020-08" db="EMBL/GenBank/DDBJ databases">
        <title>Genomic Encyclopedia of Type Strains, Phase IV (KMG-V): Genome sequencing to study the core and pangenomes of soil and plant-associated prokaryotes.</title>
        <authorList>
            <person name="Whitman W."/>
        </authorList>
    </citation>
    <scope>NUCLEOTIDE SEQUENCE [LARGE SCALE GENOMIC DNA]</scope>
    <source>
        <strain evidence="3 4">JPY158</strain>
    </source>
</reference>
<dbReference type="Pfam" id="PF11666">
    <property type="entry name" value="DUF2933"/>
    <property type="match status" value="1"/>
</dbReference>
<comment type="caution">
    <text evidence="3">The sequence shown here is derived from an EMBL/GenBank/DDBJ whole genome shotgun (WGS) entry which is preliminary data.</text>
</comment>
<evidence type="ECO:0000256" key="1">
    <source>
        <dbReference type="SAM" id="MobiDB-lite"/>
    </source>
</evidence>
<dbReference type="Proteomes" id="UP000592780">
    <property type="component" value="Unassembled WGS sequence"/>
</dbReference>
<gene>
    <name evidence="3" type="ORF">HDG40_006499</name>
</gene>
<feature type="transmembrane region" description="Helical" evidence="2">
    <location>
        <begin position="32"/>
        <end position="52"/>
    </location>
</feature>